<protein>
    <submittedName>
        <fullName evidence="1">Uncharacterized protein</fullName>
    </submittedName>
</protein>
<reference evidence="1" key="1">
    <citation type="submission" date="2022-08" db="EMBL/GenBank/DDBJ databases">
        <authorList>
            <consortium name="DOE Joint Genome Institute"/>
            <person name="Min B."/>
            <person name="Riley R."/>
            <person name="Sierra-Patev S."/>
            <person name="Naranjo-Ortiz M."/>
            <person name="Looney B."/>
            <person name="Konkel Z."/>
            <person name="Slot J.C."/>
            <person name="Sakamoto Y."/>
            <person name="Steenwyk J.L."/>
            <person name="Rokas A."/>
            <person name="Carro J."/>
            <person name="Camarero S."/>
            <person name="Ferreira P."/>
            <person name="Molpeceres G."/>
            <person name="Ruiz-Duenas F.J."/>
            <person name="Serrano A."/>
            <person name="Henrissat B."/>
            <person name="Drula E."/>
            <person name="Hughes K.W."/>
            <person name="Mata J.L."/>
            <person name="Ishikawa N.K."/>
            <person name="Vargas-Isla R."/>
            <person name="Ushijima S."/>
            <person name="Smith C.A."/>
            <person name="Ahrendt S."/>
            <person name="Andreopoulos W."/>
            <person name="He G."/>
            <person name="Labutti K."/>
            <person name="Lipzen A."/>
            <person name="Ng V."/>
            <person name="Sandor L."/>
            <person name="Barry K."/>
            <person name="Martinez A.T."/>
            <person name="Xiao Y."/>
            <person name="Gibbons J.G."/>
            <person name="Terashima K."/>
            <person name="Hibbett D.S."/>
            <person name="Grigoriev I.V."/>
        </authorList>
    </citation>
    <scope>NUCLEOTIDE SEQUENCE</scope>
    <source>
        <strain evidence="1">TFB10827</strain>
    </source>
</reference>
<dbReference type="Proteomes" id="UP001163828">
    <property type="component" value="Unassembled WGS sequence"/>
</dbReference>
<evidence type="ECO:0000313" key="1">
    <source>
        <dbReference type="EMBL" id="KAJ3995553.1"/>
    </source>
</evidence>
<proteinExistence type="predicted"/>
<gene>
    <name evidence="1" type="ORF">F5050DRAFT_1712813</name>
</gene>
<accession>A0ABQ8QAS8</accession>
<dbReference type="EMBL" id="MU790649">
    <property type="protein sequence ID" value="KAJ3995553.1"/>
    <property type="molecule type" value="Genomic_DNA"/>
</dbReference>
<sequence length="132" mass="14753">MSYSSIEGLRHSVDNCQNRDALSSSKKIDLYEVAQIDFPIETIMNNLITLRNECKSAVEVKLSAWEYGEEQKDLIAVNTQLGIAGLAHSPLGQKLLTVTITKSFADGLPEGDYRARSNCFEEGYQIWPLPEN</sequence>
<evidence type="ECO:0000313" key="2">
    <source>
        <dbReference type="Proteomes" id="UP001163828"/>
    </source>
</evidence>
<organism evidence="1 2">
    <name type="scientific">Lentinula boryana</name>
    <dbReference type="NCBI Taxonomy" id="40481"/>
    <lineage>
        <taxon>Eukaryota</taxon>
        <taxon>Fungi</taxon>
        <taxon>Dikarya</taxon>
        <taxon>Basidiomycota</taxon>
        <taxon>Agaricomycotina</taxon>
        <taxon>Agaricomycetes</taxon>
        <taxon>Agaricomycetidae</taxon>
        <taxon>Agaricales</taxon>
        <taxon>Marasmiineae</taxon>
        <taxon>Omphalotaceae</taxon>
        <taxon>Lentinula</taxon>
    </lineage>
</organism>
<dbReference type="SUPFAM" id="SSF51430">
    <property type="entry name" value="NAD(P)-linked oxidoreductase"/>
    <property type="match status" value="1"/>
</dbReference>
<name>A0ABQ8QAS8_9AGAR</name>
<comment type="caution">
    <text evidence="1">The sequence shown here is derived from an EMBL/GenBank/DDBJ whole genome shotgun (WGS) entry which is preliminary data.</text>
</comment>
<dbReference type="InterPro" id="IPR036812">
    <property type="entry name" value="NAD(P)_OxRdtase_dom_sf"/>
</dbReference>
<keyword evidence="2" id="KW-1185">Reference proteome</keyword>